<evidence type="ECO:0000313" key="1">
    <source>
        <dbReference type="EMBL" id="GAG72779.1"/>
    </source>
</evidence>
<reference evidence="1" key="1">
    <citation type="journal article" date="2014" name="Front. Microbiol.">
        <title>High frequency of phylogenetically diverse reductive dehalogenase-homologous genes in deep subseafloor sedimentary metagenomes.</title>
        <authorList>
            <person name="Kawai M."/>
            <person name="Futagami T."/>
            <person name="Toyoda A."/>
            <person name="Takaki Y."/>
            <person name="Nishi S."/>
            <person name="Hori S."/>
            <person name="Arai W."/>
            <person name="Tsubouchi T."/>
            <person name="Morono Y."/>
            <person name="Uchiyama I."/>
            <person name="Ito T."/>
            <person name="Fujiyama A."/>
            <person name="Inagaki F."/>
            <person name="Takami H."/>
        </authorList>
    </citation>
    <scope>NUCLEOTIDE SEQUENCE</scope>
    <source>
        <strain evidence="1">Expedition CK06-06</strain>
    </source>
</reference>
<protein>
    <submittedName>
        <fullName evidence="1">Uncharacterized protein</fullName>
    </submittedName>
</protein>
<organism evidence="1">
    <name type="scientific">marine sediment metagenome</name>
    <dbReference type="NCBI Taxonomy" id="412755"/>
    <lineage>
        <taxon>unclassified sequences</taxon>
        <taxon>metagenomes</taxon>
        <taxon>ecological metagenomes</taxon>
    </lineage>
</organism>
<comment type="caution">
    <text evidence="1">The sequence shown here is derived from an EMBL/GenBank/DDBJ whole genome shotgun (WGS) entry which is preliminary data.</text>
</comment>
<gene>
    <name evidence="1" type="ORF">S01H4_02247</name>
</gene>
<dbReference type="AlphaFoldDB" id="X0ZTV8"/>
<proteinExistence type="predicted"/>
<name>X0ZTV8_9ZZZZ</name>
<sequence>MAASESILFKANMAVPMSFDTYGDIRQYPSPQIGAGPTFSFYTPFVYFTMFVHGDFGSLYEDIAFSFLLKVDSKKVDATQYGLGLMRERSVAQGINLMQQGRTIPQAANVGQIFPAWKYGGIRPERMINGTAARNFWLNYSADQSEAMLDTATLRGYVRQSRIMNPFDEAFGDTGVTVGAVPDWIRFGLNRGLVSGPIRAQQPPRKLANNGNTLMF</sequence>
<accession>X0ZTV8</accession>
<dbReference type="EMBL" id="BART01000476">
    <property type="protein sequence ID" value="GAG72779.1"/>
    <property type="molecule type" value="Genomic_DNA"/>
</dbReference>